<keyword evidence="1" id="KW-1133">Transmembrane helix</keyword>
<dbReference type="AlphaFoldDB" id="A0A1X2HNX8"/>
<feature type="transmembrane region" description="Helical" evidence="1">
    <location>
        <begin position="61"/>
        <end position="81"/>
    </location>
</feature>
<evidence type="ECO:0000313" key="3">
    <source>
        <dbReference type="Proteomes" id="UP000242180"/>
    </source>
</evidence>
<proteinExistence type="predicted"/>
<gene>
    <name evidence="2" type="ORF">BCR43DRAFT_147034</name>
</gene>
<accession>A0A1X2HNX8</accession>
<dbReference type="EMBL" id="MCGN01000002">
    <property type="protein sequence ID" value="ORZ00586.1"/>
    <property type="molecule type" value="Genomic_DNA"/>
</dbReference>
<keyword evidence="1" id="KW-0812">Transmembrane</keyword>
<reference evidence="2 3" key="1">
    <citation type="submission" date="2016-07" db="EMBL/GenBank/DDBJ databases">
        <title>Pervasive Adenine N6-methylation of Active Genes in Fungi.</title>
        <authorList>
            <consortium name="DOE Joint Genome Institute"/>
            <person name="Mondo S.J."/>
            <person name="Dannebaum R.O."/>
            <person name="Kuo R.C."/>
            <person name="Labutti K."/>
            <person name="Haridas S."/>
            <person name="Kuo A."/>
            <person name="Salamov A."/>
            <person name="Ahrendt S.R."/>
            <person name="Lipzen A."/>
            <person name="Sullivan W."/>
            <person name="Andreopoulos W.B."/>
            <person name="Clum A."/>
            <person name="Lindquist E."/>
            <person name="Daum C."/>
            <person name="Ramamoorthy G.K."/>
            <person name="Gryganskyi A."/>
            <person name="Culley D."/>
            <person name="Magnuson J.K."/>
            <person name="James T.Y."/>
            <person name="O'Malley M.A."/>
            <person name="Stajich J.E."/>
            <person name="Spatafora J.W."/>
            <person name="Visel A."/>
            <person name="Grigoriev I.V."/>
        </authorList>
    </citation>
    <scope>NUCLEOTIDE SEQUENCE [LARGE SCALE GENOMIC DNA]</scope>
    <source>
        <strain evidence="2 3">NRRL 2496</strain>
    </source>
</reference>
<comment type="caution">
    <text evidence="2">The sequence shown here is derived from an EMBL/GenBank/DDBJ whole genome shotgun (WGS) entry which is preliminary data.</text>
</comment>
<keyword evidence="1" id="KW-0472">Membrane</keyword>
<dbReference type="InParanoid" id="A0A1X2HNX8"/>
<evidence type="ECO:0000256" key="1">
    <source>
        <dbReference type="SAM" id="Phobius"/>
    </source>
</evidence>
<name>A0A1X2HNX8_SYNRA</name>
<organism evidence="2 3">
    <name type="scientific">Syncephalastrum racemosum</name>
    <name type="common">Filamentous fungus</name>
    <dbReference type="NCBI Taxonomy" id="13706"/>
    <lineage>
        <taxon>Eukaryota</taxon>
        <taxon>Fungi</taxon>
        <taxon>Fungi incertae sedis</taxon>
        <taxon>Mucoromycota</taxon>
        <taxon>Mucoromycotina</taxon>
        <taxon>Mucoromycetes</taxon>
        <taxon>Mucorales</taxon>
        <taxon>Syncephalastraceae</taxon>
        <taxon>Syncephalastrum</taxon>
    </lineage>
</organism>
<keyword evidence="3" id="KW-1185">Reference proteome</keyword>
<dbReference type="Proteomes" id="UP000242180">
    <property type="component" value="Unassembled WGS sequence"/>
</dbReference>
<protein>
    <submittedName>
        <fullName evidence="2">Uncharacterized protein</fullName>
    </submittedName>
</protein>
<evidence type="ECO:0000313" key="2">
    <source>
        <dbReference type="EMBL" id="ORZ00586.1"/>
    </source>
</evidence>
<sequence>MHRADDGTLLMYRMKKNWGRAQELADHQSMMCVKNLSFLECPREMLVINGVSVSQKQIAALTWPSTFFMLCVVHICVYTIYNKCYVYRHNLGV</sequence>